<feature type="region of interest" description="Disordered" evidence="14">
    <location>
        <begin position="329"/>
        <end position="351"/>
    </location>
</feature>
<dbReference type="EMBL" id="JAAGAX010000006">
    <property type="protein sequence ID" value="KAF2312035.1"/>
    <property type="molecule type" value="Genomic_DNA"/>
</dbReference>
<evidence type="ECO:0000256" key="6">
    <source>
        <dbReference type="ARBA" id="ARBA00022968"/>
    </source>
</evidence>
<keyword evidence="5" id="KW-0112">Calmodulin-binding</keyword>
<protein>
    <recommendedName>
        <fullName evidence="13">Glycosyltransferases</fullName>
        <ecNumber evidence="13">2.4.-.-</ecNumber>
    </recommendedName>
</protein>
<dbReference type="Pfam" id="PF03360">
    <property type="entry name" value="Glyco_transf_43"/>
    <property type="match status" value="1"/>
</dbReference>
<feature type="compositionally biased region" description="Basic and acidic residues" evidence="14">
    <location>
        <begin position="333"/>
        <end position="342"/>
    </location>
</feature>
<name>A0A6A6MHQ6_HEVBR</name>
<keyword evidence="10" id="KW-0325">Glycoprotein</keyword>
<evidence type="ECO:0000256" key="1">
    <source>
        <dbReference type="ARBA" id="ARBA00004323"/>
    </source>
</evidence>
<dbReference type="EC" id="2.4.-.-" evidence="13"/>
<dbReference type="SUPFAM" id="SSF53448">
    <property type="entry name" value="Nucleotide-diphospho-sugar transferases"/>
    <property type="match status" value="1"/>
</dbReference>
<evidence type="ECO:0000313" key="17">
    <source>
        <dbReference type="Proteomes" id="UP000467840"/>
    </source>
</evidence>
<dbReference type="Proteomes" id="UP000467840">
    <property type="component" value="Chromosome 14"/>
</dbReference>
<dbReference type="InterPro" id="IPR005027">
    <property type="entry name" value="Glyco_trans_43"/>
</dbReference>
<dbReference type="GO" id="GO:0015018">
    <property type="term" value="F:galactosylgalactosylxylosylprotein 3-beta-glucuronosyltransferase activity"/>
    <property type="evidence" value="ECO:0007669"/>
    <property type="project" value="InterPro"/>
</dbReference>
<comment type="subcellular location">
    <subcellularLocation>
        <location evidence="1 13">Golgi apparatus membrane</location>
        <topology evidence="1 13">Single-pass type II membrane protein</topology>
    </subcellularLocation>
</comment>
<keyword evidence="8 13" id="KW-0333">Golgi apparatus</keyword>
<dbReference type="GO" id="GO:0005516">
    <property type="term" value="F:calmodulin binding"/>
    <property type="evidence" value="ECO:0007669"/>
    <property type="project" value="UniProtKB-KW"/>
</dbReference>
<accession>A0A6A6MHQ6</accession>
<proteinExistence type="inferred from homology"/>
<gene>
    <name evidence="16" type="ORF">GH714_027819</name>
</gene>
<dbReference type="InterPro" id="IPR025064">
    <property type="entry name" value="DUF4005"/>
</dbReference>
<evidence type="ECO:0000256" key="12">
    <source>
        <dbReference type="PIRSR" id="PIRSR605027-4"/>
    </source>
</evidence>
<keyword evidence="9" id="KW-0472">Membrane</keyword>
<keyword evidence="4" id="KW-0812">Transmembrane</keyword>
<feature type="site" description="Interaction with galactose moiety of substrate glycoprotein" evidence="12">
    <location>
        <position position="251"/>
    </location>
</feature>
<keyword evidence="17" id="KW-1185">Reference proteome</keyword>
<dbReference type="AlphaFoldDB" id="A0A6A6MHQ6"/>
<evidence type="ECO:0000256" key="13">
    <source>
        <dbReference type="RuleBase" id="RU363127"/>
    </source>
</evidence>
<feature type="domain" description="DUF4005" evidence="15">
    <location>
        <begin position="707"/>
        <end position="786"/>
    </location>
</feature>
<organism evidence="16 17">
    <name type="scientific">Hevea brasiliensis</name>
    <name type="common">Para rubber tree</name>
    <name type="synonym">Siphonia brasiliensis</name>
    <dbReference type="NCBI Taxonomy" id="3981"/>
    <lineage>
        <taxon>Eukaryota</taxon>
        <taxon>Viridiplantae</taxon>
        <taxon>Streptophyta</taxon>
        <taxon>Embryophyta</taxon>
        <taxon>Tracheophyta</taxon>
        <taxon>Spermatophyta</taxon>
        <taxon>Magnoliopsida</taxon>
        <taxon>eudicotyledons</taxon>
        <taxon>Gunneridae</taxon>
        <taxon>Pentapetalae</taxon>
        <taxon>rosids</taxon>
        <taxon>fabids</taxon>
        <taxon>Malpighiales</taxon>
        <taxon>Euphorbiaceae</taxon>
        <taxon>Crotonoideae</taxon>
        <taxon>Micrandreae</taxon>
        <taxon>Hevea</taxon>
    </lineage>
</organism>
<reference evidence="16 17" key="1">
    <citation type="journal article" date="2020" name="Mol. Plant">
        <title>The Chromosome-Based Rubber Tree Genome Provides New Insights into Spurge Genome Evolution and Rubber Biosynthesis.</title>
        <authorList>
            <person name="Liu J."/>
            <person name="Shi C."/>
            <person name="Shi C.C."/>
            <person name="Li W."/>
            <person name="Zhang Q.J."/>
            <person name="Zhang Y."/>
            <person name="Li K."/>
            <person name="Lu H.F."/>
            <person name="Shi C."/>
            <person name="Zhu S.T."/>
            <person name="Xiao Z.Y."/>
            <person name="Nan H."/>
            <person name="Yue Y."/>
            <person name="Zhu X.G."/>
            <person name="Wu Y."/>
            <person name="Hong X.N."/>
            <person name="Fan G.Y."/>
            <person name="Tong Y."/>
            <person name="Zhang D."/>
            <person name="Mao C.L."/>
            <person name="Liu Y.L."/>
            <person name="Hao S.J."/>
            <person name="Liu W.Q."/>
            <person name="Lv M.Q."/>
            <person name="Zhang H.B."/>
            <person name="Liu Y."/>
            <person name="Hu-Tang G.R."/>
            <person name="Wang J.P."/>
            <person name="Wang J.H."/>
            <person name="Sun Y.H."/>
            <person name="Ni S.B."/>
            <person name="Chen W.B."/>
            <person name="Zhang X.C."/>
            <person name="Jiao Y.N."/>
            <person name="Eichler E.E."/>
            <person name="Li G.H."/>
            <person name="Liu X."/>
            <person name="Gao L.Z."/>
        </authorList>
    </citation>
    <scope>NUCLEOTIDE SEQUENCE [LARGE SCALE GENOMIC DNA]</scope>
    <source>
        <strain evidence="17">cv. GT1</strain>
        <tissue evidence="16">Leaf</tissue>
    </source>
</reference>
<feature type="region of interest" description="Disordered" evidence="14">
    <location>
        <begin position="648"/>
        <end position="803"/>
    </location>
</feature>
<dbReference type="Pfam" id="PF13178">
    <property type="entry name" value="DUF4005"/>
    <property type="match status" value="1"/>
</dbReference>
<evidence type="ECO:0000259" key="15">
    <source>
        <dbReference type="Pfam" id="PF13178"/>
    </source>
</evidence>
<dbReference type="InterPro" id="IPR029044">
    <property type="entry name" value="Nucleotide-diphossugar_trans"/>
</dbReference>
<keyword evidence="11 13" id="KW-0961">Cell wall biogenesis/degradation</keyword>
<dbReference type="Gene3D" id="1.20.5.190">
    <property type="match status" value="1"/>
</dbReference>
<evidence type="ECO:0000256" key="2">
    <source>
        <dbReference type="ARBA" id="ARBA00007706"/>
    </source>
</evidence>
<evidence type="ECO:0000256" key="14">
    <source>
        <dbReference type="SAM" id="MobiDB-lite"/>
    </source>
</evidence>
<evidence type="ECO:0000256" key="10">
    <source>
        <dbReference type="ARBA" id="ARBA00023180"/>
    </source>
</evidence>
<dbReference type="Pfam" id="PF00612">
    <property type="entry name" value="IQ"/>
    <property type="match status" value="1"/>
</dbReference>
<dbReference type="CDD" id="cd23767">
    <property type="entry name" value="IQCD"/>
    <property type="match status" value="1"/>
</dbReference>
<feature type="compositionally biased region" description="Low complexity" evidence="14">
    <location>
        <begin position="663"/>
        <end position="675"/>
    </location>
</feature>
<dbReference type="InterPro" id="IPR000048">
    <property type="entry name" value="IQ_motif_EF-hand-BS"/>
</dbReference>
<dbReference type="GO" id="GO:0071555">
    <property type="term" value="P:cell wall organization"/>
    <property type="evidence" value="ECO:0007669"/>
    <property type="project" value="UniProtKB-KW"/>
</dbReference>
<evidence type="ECO:0000256" key="9">
    <source>
        <dbReference type="ARBA" id="ARBA00023136"/>
    </source>
</evidence>
<evidence type="ECO:0000313" key="16">
    <source>
        <dbReference type="EMBL" id="KAF2312035.1"/>
    </source>
</evidence>
<sequence>MGSLERSKKKVQLWKKAVVHFALCFVMGFFTGFAPTGKASVFTSGIVSSNKSHFSPQPVEMVHLEVTPQPSKNARVVAETPVPIPASSAESERAKFLEEREEEEEEERVPMLIPRRLVIIITPMSTRDRYQGVLLRRLANTIRLVPPPLLWIVVEGQKDSNEASEILRKTGIMYRHLVSKENFTDPQAELDHQRNVALRHIEQHRLSGIVHFAGLSNIYDLAFFDELREIEVFGTWPMASLSANKNKVKIEGPVCDSSQVIGWHLKKMNNETDARPPIHISSFAFNSSILWDPERWGRPSSVPHTSQIELGNDKKMGRKGKWFSSVRKVFSPESKEKKDQTSKKSKKKWFGKQYQLDSDSTSLEHVRALSPPPTPPPALPPFPPQTEEVKTIEPTDEQNKHAYSVPVAAAAEPIHPSVETTMEVVRLVKVNKFAGKPSEEVAAIKIQTAFRGYMARRALRALRGLVRLKSLMEGPTVKRQATHTLRCMQTLARVQSQIHSRRVRMSEENQALHRQLLQKHAQELEKLRMGEEWDDSLQSKEQIEANLLNKYEAAMRRERALAYSFSHQQTWKNSSRAASPMFMNSGNPTWGWSWLERWIAAHPWEIRTMTNKELNNDHSSVKSASRSMVGGEISKSYARYQLNSDKFSPIDSEKARQTTSLHSPSTPSKPVSSTVARKLKSASPRSSFGALDDDSRSMVSVQSDRYRRHSIAGTSVRDDESLGSSSTVPSYMVPTESARAKSRLQSPLGAEKNGTPEKEKGTFGPAKKRLSYPPSPARLRQQSGPRKVESIINSENGVASAKG</sequence>
<evidence type="ECO:0000256" key="5">
    <source>
        <dbReference type="ARBA" id="ARBA00022860"/>
    </source>
</evidence>
<comment type="function">
    <text evidence="13">Involved in the synthesis of glucuronoxylan hemicellulose in secondary cell walls.</text>
</comment>
<dbReference type="PANTHER" id="PTHR10896:SF59">
    <property type="entry name" value="BETA-1,4-XYLOSYLTRANSFERASE IRX9"/>
    <property type="match status" value="1"/>
</dbReference>
<dbReference type="SMART" id="SM00015">
    <property type="entry name" value="IQ"/>
    <property type="match status" value="1"/>
</dbReference>
<dbReference type="GO" id="GO:0009834">
    <property type="term" value="P:plant-type secondary cell wall biogenesis"/>
    <property type="evidence" value="ECO:0007669"/>
    <property type="project" value="TreeGrafter"/>
</dbReference>
<keyword evidence="3 13" id="KW-0808">Transferase</keyword>
<comment type="caution">
    <text evidence="16">The sequence shown here is derived from an EMBL/GenBank/DDBJ whole genome shotgun (WGS) entry which is preliminary data.</text>
</comment>
<dbReference type="Gene3D" id="3.90.550.10">
    <property type="entry name" value="Spore Coat Polysaccharide Biosynthesis Protein SpsA, Chain A"/>
    <property type="match status" value="1"/>
</dbReference>
<evidence type="ECO:0000256" key="7">
    <source>
        <dbReference type="ARBA" id="ARBA00022989"/>
    </source>
</evidence>
<evidence type="ECO:0000256" key="11">
    <source>
        <dbReference type="ARBA" id="ARBA00023316"/>
    </source>
</evidence>
<dbReference type="PROSITE" id="PS50096">
    <property type="entry name" value="IQ"/>
    <property type="match status" value="1"/>
</dbReference>
<dbReference type="PANTHER" id="PTHR10896">
    <property type="entry name" value="GALACTOSYLGALACTOSYLXYLOSYLPROTEIN 3-BETA-GLUCURONOSYLTRANSFERASE BETA-1,3-GLUCURONYLTRANSFERASE"/>
    <property type="match status" value="1"/>
</dbReference>
<dbReference type="GO" id="GO:0000139">
    <property type="term" value="C:Golgi membrane"/>
    <property type="evidence" value="ECO:0007669"/>
    <property type="project" value="UniProtKB-SubCell"/>
</dbReference>
<keyword evidence="7" id="KW-1133">Transmembrane helix</keyword>
<dbReference type="GO" id="GO:0010417">
    <property type="term" value="P:glucuronoxylan biosynthetic process"/>
    <property type="evidence" value="ECO:0007669"/>
    <property type="project" value="TreeGrafter"/>
</dbReference>
<evidence type="ECO:0000256" key="3">
    <source>
        <dbReference type="ARBA" id="ARBA00022679"/>
    </source>
</evidence>
<keyword evidence="6 13" id="KW-0735">Signal-anchor</keyword>
<dbReference type="GO" id="GO:0042285">
    <property type="term" value="F:xylosyltransferase activity"/>
    <property type="evidence" value="ECO:0007669"/>
    <property type="project" value="TreeGrafter"/>
</dbReference>
<comment type="similarity">
    <text evidence="2 13">Belongs to the glycosyltransferase 43 family.</text>
</comment>
<evidence type="ECO:0000256" key="8">
    <source>
        <dbReference type="ARBA" id="ARBA00023034"/>
    </source>
</evidence>
<evidence type="ECO:0000256" key="4">
    <source>
        <dbReference type="ARBA" id="ARBA00022692"/>
    </source>
</evidence>